<dbReference type="EMBL" id="BAABIP010000008">
    <property type="protein sequence ID" value="GAA4764556.1"/>
    <property type="molecule type" value="Genomic_DNA"/>
</dbReference>
<evidence type="ECO:0000313" key="1">
    <source>
        <dbReference type="EMBL" id="GAA4764556.1"/>
    </source>
</evidence>
<name>A0ABP8ZU59_9FLAO</name>
<proteinExistence type="predicted"/>
<dbReference type="InterPro" id="IPR029470">
    <property type="entry name" value="PDDEXK_4"/>
</dbReference>
<organism evidence="1 2">
    <name type="scientific">Flavobacterium hankyongi</name>
    <dbReference type="NCBI Taxonomy" id="1176532"/>
    <lineage>
        <taxon>Bacteria</taxon>
        <taxon>Pseudomonadati</taxon>
        <taxon>Bacteroidota</taxon>
        <taxon>Flavobacteriia</taxon>
        <taxon>Flavobacteriales</taxon>
        <taxon>Flavobacteriaceae</taxon>
        <taxon>Flavobacterium</taxon>
    </lineage>
</organism>
<gene>
    <name evidence="1" type="ORF">GCM10023230_12660</name>
</gene>
<keyword evidence="2" id="KW-1185">Reference proteome</keyword>
<comment type="caution">
    <text evidence="1">The sequence shown here is derived from an EMBL/GenBank/DDBJ whole genome shotgun (WGS) entry which is preliminary data.</text>
</comment>
<reference evidence="2" key="1">
    <citation type="journal article" date="2019" name="Int. J. Syst. Evol. Microbiol.">
        <title>The Global Catalogue of Microorganisms (GCM) 10K type strain sequencing project: providing services to taxonomists for standard genome sequencing and annotation.</title>
        <authorList>
            <consortium name="The Broad Institute Genomics Platform"/>
            <consortium name="The Broad Institute Genome Sequencing Center for Infectious Disease"/>
            <person name="Wu L."/>
            <person name="Ma J."/>
        </authorList>
    </citation>
    <scope>NUCLEOTIDE SEQUENCE [LARGE SCALE GENOMIC DNA]</scope>
    <source>
        <strain evidence="2">JCM 18198</strain>
    </source>
</reference>
<dbReference type="RefSeq" id="WP_264542800.1">
    <property type="nucleotide sequence ID" value="NZ_BAABIP010000008.1"/>
</dbReference>
<evidence type="ECO:0000313" key="2">
    <source>
        <dbReference type="Proteomes" id="UP001500141"/>
    </source>
</evidence>
<sequence length="374" mass="44398">MDIKVLEHFLNQNEIPIIKGKPKTFLGIAKQPHYENVLSNIYAFFFNVNEVHKLKDLFIKSLVELINTSKLGKENKVFESFLNFEVLTEYGTINQKRIDILLQNNEQAIIIENKVYHELNNDLEEYYNEIKVTTKMGIVLSLHPISDISHDRYINITHQQYMAKVMHNLGNYVLHANDKYLVFLKDFYQNIINLSHPVMEKEAIQFYYKNQQEINELVRFKFKLREHIVNQIVTAGNRLDGVSKYEPRANTFNDKRLVYYVSNKHKELMFTVVYENLLTDEKVMYIAVEMEGSLLKDRTIYNQIDFTEEEKKYAFAEHFKTTTEYWSHFAVVHYHPTEDEISNLSQFIIDKLKNDCLLSIFNKLEMFIDTNLKS</sequence>
<protein>
    <recommendedName>
        <fullName evidence="3">PD-(D/E)XK nuclease superfamily protein</fullName>
    </recommendedName>
</protein>
<dbReference type="Proteomes" id="UP001500141">
    <property type="component" value="Unassembled WGS sequence"/>
</dbReference>
<evidence type="ECO:0008006" key="3">
    <source>
        <dbReference type="Google" id="ProtNLM"/>
    </source>
</evidence>
<dbReference type="Pfam" id="PF14281">
    <property type="entry name" value="PDDEXK_4"/>
    <property type="match status" value="1"/>
</dbReference>
<accession>A0ABP8ZU59</accession>